<name>A0A9N8HHW1_9STRA</name>
<feature type="region of interest" description="Disordered" evidence="1">
    <location>
        <begin position="210"/>
        <end position="254"/>
    </location>
</feature>
<organism evidence="2 3">
    <name type="scientific">Seminavis robusta</name>
    <dbReference type="NCBI Taxonomy" id="568900"/>
    <lineage>
        <taxon>Eukaryota</taxon>
        <taxon>Sar</taxon>
        <taxon>Stramenopiles</taxon>
        <taxon>Ochrophyta</taxon>
        <taxon>Bacillariophyta</taxon>
        <taxon>Bacillariophyceae</taxon>
        <taxon>Bacillariophycidae</taxon>
        <taxon>Naviculales</taxon>
        <taxon>Naviculaceae</taxon>
        <taxon>Seminavis</taxon>
    </lineage>
</organism>
<comment type="caution">
    <text evidence="2">The sequence shown here is derived from an EMBL/GenBank/DDBJ whole genome shotgun (WGS) entry which is preliminary data.</text>
</comment>
<reference evidence="2" key="1">
    <citation type="submission" date="2020-06" db="EMBL/GenBank/DDBJ databases">
        <authorList>
            <consortium name="Plant Systems Biology data submission"/>
        </authorList>
    </citation>
    <scope>NUCLEOTIDE SEQUENCE</scope>
    <source>
        <strain evidence="2">D6</strain>
    </source>
</reference>
<dbReference type="Proteomes" id="UP001153069">
    <property type="component" value="Unassembled WGS sequence"/>
</dbReference>
<proteinExistence type="predicted"/>
<evidence type="ECO:0000313" key="3">
    <source>
        <dbReference type="Proteomes" id="UP001153069"/>
    </source>
</evidence>
<keyword evidence="3" id="KW-1185">Reference proteome</keyword>
<protein>
    <submittedName>
        <fullName evidence="2">Uncharacterized protein</fullName>
    </submittedName>
</protein>
<evidence type="ECO:0000256" key="1">
    <source>
        <dbReference type="SAM" id="MobiDB-lite"/>
    </source>
</evidence>
<dbReference type="EMBL" id="CAICTM010000735">
    <property type="protein sequence ID" value="CAB9515753.1"/>
    <property type="molecule type" value="Genomic_DNA"/>
</dbReference>
<sequence>MSSNASNRLTNSFGMVPFTHHDVALLVHEGASVPPLPVEFLAGQQIERAVGDQQQIERGPQPQIHGQPQELRRPVNNAHLLPQVAQNSVSTSATNLLFHQFRQPYDFQSLFMQACLAGNARDVVQTGADAVPMEEEVEAENNEVQGQAVPARANWLHSSDGEGLPQGLPPFTETTEYLRVFEQSHQISAGDIRSQLAGLPQLIPLDEFGRSTAPVDSSSSSDGNFFKAPQDPEEDALKLPGSPQHKQPSALAPGVSSAKIPHAKVLRLPVAIPCFDGDHFSPFECLARHQMEFFANPAVGAAEMLAKGRPDITSKVGIQCSHCAAAEGPVQSESPPTATYQAFPSRLSSLREVSLALTKVHLCEACPRIPQEVRSQLLALLPTVVATQQADRMMTEEYTHQGSPDFWAVAASSQGIMEVQEGLCFSPDLISKISNHGGDDMPVPR</sequence>
<accession>A0A9N8HHW1</accession>
<dbReference type="AlphaFoldDB" id="A0A9N8HHW1"/>
<gene>
    <name evidence="2" type="ORF">SEMRO_736_G194970.1</name>
</gene>
<evidence type="ECO:0000313" key="2">
    <source>
        <dbReference type="EMBL" id="CAB9515753.1"/>
    </source>
</evidence>